<organism evidence="1">
    <name type="scientific">Sesamum latifolium</name>
    <dbReference type="NCBI Taxonomy" id="2727402"/>
    <lineage>
        <taxon>Eukaryota</taxon>
        <taxon>Viridiplantae</taxon>
        <taxon>Streptophyta</taxon>
        <taxon>Embryophyta</taxon>
        <taxon>Tracheophyta</taxon>
        <taxon>Spermatophyta</taxon>
        <taxon>Magnoliopsida</taxon>
        <taxon>eudicotyledons</taxon>
        <taxon>Gunneridae</taxon>
        <taxon>Pentapetalae</taxon>
        <taxon>asterids</taxon>
        <taxon>lamiids</taxon>
        <taxon>Lamiales</taxon>
        <taxon>Pedaliaceae</taxon>
        <taxon>Sesamum</taxon>
    </lineage>
</organism>
<dbReference type="PANTHER" id="PTHR33116">
    <property type="entry name" value="REVERSE TRANSCRIPTASE ZINC-BINDING DOMAIN-CONTAINING PROTEIN-RELATED-RELATED"/>
    <property type="match status" value="1"/>
</dbReference>
<name>A0AAW2XW22_9LAMI</name>
<dbReference type="AlphaFoldDB" id="A0AAW2XW22"/>
<evidence type="ECO:0000313" key="1">
    <source>
        <dbReference type="EMBL" id="KAL0457838.1"/>
    </source>
</evidence>
<accession>A0AAW2XW22</accession>
<dbReference type="EMBL" id="JACGWN010000002">
    <property type="protein sequence ID" value="KAL0457838.1"/>
    <property type="molecule type" value="Genomic_DNA"/>
</dbReference>
<comment type="caution">
    <text evidence="1">The sequence shown here is derived from an EMBL/GenBank/DDBJ whole genome shotgun (WGS) entry which is preliminary data.</text>
</comment>
<sequence length="386" mass="44043">MAFRSKRALFAALKDRIWRRIQGWHEKTLSQAGKAVLIQAVLQAIPLYAMSCFRSKLDGGLGFRNLAAFNLALLAKQLWRLLLRPNNLVGRVLKAKYFPQAHFFEAQLGTRPSYSWRSIFAALPLLRSGCRWRIGTELVHNLFWPEDSNIILKIPLNFGGDLDLLVWHYSRNGLFFVRSAYYLALSQNSMTGTSGVRWSKRGPYITSCQGYYFVVRSVSLKKKHQSILYFTALLPDKSGLSRTYSRLIWLLRLHQWTADFDLVMMLCWSIWWSRNLNLPNPPSFFLYRLLSLQDTISRLLPRWAYGIRSVARCISPHGRLPPPDSIKINFDGATLYGGSTLGLGVVARDAAESCIVWSSWTLDRGGSVEEAEAYAAREAISLAKRK</sequence>
<dbReference type="PANTHER" id="PTHR33116:SF86">
    <property type="entry name" value="REVERSE TRANSCRIPTASE DOMAIN-CONTAINING PROTEIN"/>
    <property type="match status" value="1"/>
</dbReference>
<reference evidence="1" key="1">
    <citation type="submission" date="2020-06" db="EMBL/GenBank/DDBJ databases">
        <authorList>
            <person name="Li T."/>
            <person name="Hu X."/>
            <person name="Zhang T."/>
            <person name="Song X."/>
            <person name="Zhang H."/>
            <person name="Dai N."/>
            <person name="Sheng W."/>
            <person name="Hou X."/>
            <person name="Wei L."/>
        </authorList>
    </citation>
    <scope>NUCLEOTIDE SEQUENCE</scope>
    <source>
        <strain evidence="1">KEN1</strain>
        <tissue evidence="1">Leaf</tissue>
    </source>
</reference>
<gene>
    <name evidence="1" type="ORF">Slati_0411000</name>
</gene>
<reference evidence="1" key="2">
    <citation type="journal article" date="2024" name="Plant">
        <title>Genomic evolution and insights into agronomic trait innovations of Sesamum species.</title>
        <authorList>
            <person name="Miao H."/>
            <person name="Wang L."/>
            <person name="Qu L."/>
            <person name="Liu H."/>
            <person name="Sun Y."/>
            <person name="Le M."/>
            <person name="Wang Q."/>
            <person name="Wei S."/>
            <person name="Zheng Y."/>
            <person name="Lin W."/>
            <person name="Duan Y."/>
            <person name="Cao H."/>
            <person name="Xiong S."/>
            <person name="Wang X."/>
            <person name="Wei L."/>
            <person name="Li C."/>
            <person name="Ma Q."/>
            <person name="Ju M."/>
            <person name="Zhao R."/>
            <person name="Li G."/>
            <person name="Mu C."/>
            <person name="Tian Q."/>
            <person name="Mei H."/>
            <person name="Zhang T."/>
            <person name="Gao T."/>
            <person name="Zhang H."/>
        </authorList>
    </citation>
    <scope>NUCLEOTIDE SEQUENCE</scope>
    <source>
        <strain evidence="1">KEN1</strain>
    </source>
</reference>
<evidence type="ECO:0008006" key="2">
    <source>
        <dbReference type="Google" id="ProtNLM"/>
    </source>
</evidence>
<proteinExistence type="predicted"/>
<protein>
    <recommendedName>
        <fullName evidence="2">Reverse transcriptase</fullName>
    </recommendedName>
</protein>